<feature type="transmembrane region" description="Helical" evidence="34">
    <location>
        <begin position="676"/>
        <end position="703"/>
    </location>
</feature>
<keyword evidence="19 33" id="KW-1043">Host membrane</keyword>
<dbReference type="InterPro" id="IPR000777">
    <property type="entry name" value="HIV1_Gp120"/>
</dbReference>
<dbReference type="CDD" id="cd09909">
    <property type="entry name" value="HIV-1-like_HR1-HR2"/>
    <property type="match status" value="1"/>
</dbReference>
<reference evidence="38" key="1">
    <citation type="journal article" date="1999" name="AIDS Res. Hum. Retroviruses">
        <title>Comparison of complete env gene sequences from individuals with symptomatic primary HIV type 1 infection.</title>
        <authorList>
            <person name="Ataman-Onal Y."/>
            <person name="Coiffier C."/>
            <person name="Giraud A."/>
            <person name="Babic-Erceg A."/>
            <person name="Biron F."/>
            <person name="Verrier B."/>
        </authorList>
    </citation>
    <scope>NUCLEOTIDE SEQUENCE</scope>
</reference>
<dbReference type="Pfam" id="PF00516">
    <property type="entry name" value="GP120"/>
    <property type="match status" value="1"/>
</dbReference>
<keyword evidence="22 33" id="KW-1133">Transmembrane helix</keyword>
<dbReference type="GO" id="GO:0055036">
    <property type="term" value="C:virion membrane"/>
    <property type="evidence" value="ECO:0007669"/>
    <property type="project" value="UniProtKB-SubCell"/>
</dbReference>
<evidence type="ECO:0000256" key="24">
    <source>
        <dbReference type="ARBA" id="ARBA00023054"/>
    </source>
</evidence>
<comment type="miscellaneous">
    <text evidence="33">HIV-1 lineages are divided in three main groups, M (for Major), O (for Outlier), and N (for New, or Non-M, Non-O). The vast majority of strains found worldwide belong to the group M. Group O seems to be endemic to and largely confined to Cameroon and neighboring countries in West Central Africa, where these viruses represent a small minority of HIV-1 strains. The group N is represented by a limited number of isolates from Cameroonian persons. The group M is further subdivided in 9 clades or subtypes (A to D, F to H, J and K).</text>
</comment>
<evidence type="ECO:0000256" key="10">
    <source>
        <dbReference type="ARBA" id="ARBA00022570"/>
    </source>
</evidence>
<keyword evidence="7 33" id="KW-1168">Fusion of virus membrane with host membrane</keyword>
<keyword evidence="12 33" id="KW-1162">Viral penetration into host cytoplasm</keyword>
<dbReference type="InterPro" id="IPR036377">
    <property type="entry name" value="Gp120_core_sf"/>
</dbReference>
<evidence type="ECO:0000256" key="1">
    <source>
        <dbReference type="ARBA" id="ARBA00004402"/>
    </source>
</evidence>
<comment type="miscellaneous">
    <text evidence="33">Inhibitors targeting HIV-1 viral envelope proteins are used as antiretroviral drugs. Attachment of virions to the cell surface via non-specific interactions and CD4 binding can be blocked by inhibitors that include cyanovirin-N, cyclotriazadisulfonamide analogs, PRO 2000, TNX 355 and PRO 542. In addition, BMS 806 can block CD4-induced conformational changes. Env interactions with the coreceptor molecules can be targeted by CCR5 antagonists including SCH-D, maraviroc (UK 427857) and aplaviroc (GW 873140), and the CXCR4 antagonist AMD 070. Fusion of viral and cellular membranes can be inhibited by peptides such as enfuvirtide and tifuvirtide (T 1249). Resistance to inhibitors associated with mutations in Env are observed. Most of the time, single mutations confer only a modest reduction in drug susceptibility. Combination of several mutations is usually required to develop a high-level drug resistance.</text>
</comment>
<evidence type="ECO:0000256" key="15">
    <source>
        <dbReference type="ARBA" id="ARBA00022703"/>
    </source>
</evidence>
<dbReference type="GO" id="GO:0019031">
    <property type="term" value="C:viral envelope"/>
    <property type="evidence" value="ECO:0007669"/>
    <property type="project" value="UniProtKB-KW"/>
</dbReference>
<feature type="disulfide bond" evidence="33">
    <location>
        <begin position="54"/>
        <end position="74"/>
    </location>
</feature>
<dbReference type="EMBL" id="AF041132">
    <property type="protein sequence ID" value="AAC02523.1"/>
    <property type="molecule type" value="Genomic_DNA"/>
</dbReference>
<keyword evidence="23 33" id="KW-1039">Host endosome</keyword>
<keyword evidence="18 33" id="KW-0946">Virion</keyword>
<evidence type="ECO:0000256" key="35">
    <source>
        <dbReference type="SAM" id="MobiDB-lite"/>
    </source>
</evidence>
<comment type="domain">
    <text evidence="33 34">The 17 amino acids long immunosuppressive region is present in many retroviral envelope proteins. Synthetic peptides derived from this relatively conserved sequence inhibit immune function in vitro and in vivo.</text>
</comment>
<comment type="subcellular location">
    <molecule>Transmembrane protein gp41</molecule>
    <subcellularLocation>
        <location evidence="33">Virion membrane</location>
        <topology evidence="33">Single-pass type I membrane protein</topology>
    </subcellularLocation>
    <subcellularLocation>
        <location evidence="33">Host cell membrane</location>
        <topology evidence="33">Single-pass type I membrane protein</topology>
    </subcellularLocation>
    <subcellularLocation>
        <location evidence="33">Host endosome membrane</location>
        <topology evidence="33">Single-pass type I membrane protein</topology>
    </subcellularLocation>
    <text evidence="33">It is probably concentrated at the site of budding and incorporated into the virions possibly by contacts between the cytoplasmic tail of Env and the N-terminus of Gag.</text>
</comment>
<comment type="subcellular location">
    <subcellularLocation>
        <location evidence="3">Host cell membrane</location>
        <topology evidence="3">Peripheral membrane protein</topology>
    </subcellularLocation>
    <subcellularLocation>
        <location evidence="1">Host cell membrane</location>
        <topology evidence="1">Single-pass type I membrane protein</topology>
    </subcellularLocation>
    <subcellularLocation>
        <location evidence="2">Host endosome membrane</location>
        <topology evidence="2">Peripheral membrane protein</topology>
    </subcellularLocation>
    <subcellularLocation>
        <location evidence="5">Host endosome membrane</location>
        <topology evidence="5">Single-pass type I membrane protein</topology>
    </subcellularLocation>
    <subcellularLocation>
        <location evidence="6">Virion membrane</location>
        <topology evidence="6">Peripheral membrane protein</topology>
    </subcellularLocation>
    <subcellularLocation>
        <location evidence="4">Virion membrane</location>
        <topology evidence="4">Single-pass type I membrane protein</topology>
    </subcellularLocation>
</comment>
<feature type="chain" id="PRO_5023474872" description="Envelope glycoprotein gp160" evidence="33">
    <location>
        <begin position="33"/>
        <end position="854"/>
    </location>
</feature>
<comment type="domain">
    <text evidence="33">The membrane proximal external region (MPER) present in gp41 is a tryptophan-rich region recognized by the antibodies 2F5, Z13, and 4E10. MPER seems to play a role in fusion.</text>
</comment>
<dbReference type="GO" id="GO:0019062">
    <property type="term" value="P:virion attachment to host cell"/>
    <property type="evidence" value="ECO:0007669"/>
    <property type="project" value="UniProtKB-UniRule"/>
</dbReference>
<evidence type="ECO:0000256" key="32">
    <source>
        <dbReference type="ARBA" id="ARBA00062028"/>
    </source>
</evidence>
<keyword evidence="15 33" id="KW-0053">Apoptosis</keyword>
<comment type="subcellular location">
    <molecule>Surface protein gp120</molecule>
    <subcellularLocation>
        <location evidence="33">Virion membrane</location>
        <topology evidence="33">Peripheral membrane protein</topology>
    </subcellularLocation>
    <subcellularLocation>
        <location evidence="33">Host cell membrane</location>
        <topology evidence="33">Peripheral membrane protein</topology>
    </subcellularLocation>
    <subcellularLocation>
        <location evidence="33">Host endosome membrane</location>
        <topology evidence="33">Single-pass type I membrane protein</topology>
    </subcellularLocation>
    <text evidence="33">The surface protein is not anchored to the viral envelope, but associates with the extravirion surface through its binding to TM. It is probably concentrated at the site of budding and incorporated into the virions possibly by contacts between the cytoplasmic tail of Env and the N-terminus of Gag.</text>
</comment>
<dbReference type="InterPro" id="IPR000328">
    <property type="entry name" value="GP41-like"/>
</dbReference>
<comment type="PTM">
    <text evidence="33">Specific enzymatic cleavages in vivo yield mature proteins. Envelope glycoproteins are synthesized as a inactive precursor that is heavily N-glycosylated and processed likely by host cell furin in the Golgi to yield the mature SU and TM proteins. The cleavage site between SU and TM requires the minimal sequence [KR]-X-[KR]-R. About 2 of the 9 disulfide bonds of gp41 are reduced by P4HB/PDI, following binding to CD4 receptor.</text>
</comment>
<dbReference type="SUPFAM" id="SSF58069">
    <property type="entry name" value="Virus ectodomain"/>
    <property type="match status" value="1"/>
</dbReference>
<evidence type="ECO:0000256" key="7">
    <source>
        <dbReference type="ARBA" id="ARBA00022506"/>
    </source>
</evidence>
<keyword evidence="8 33" id="KW-1170">Fusion of virus membrane with host endosomal membrane</keyword>
<dbReference type="FunFam" id="2.170.40.20:FF:000001">
    <property type="entry name" value="Envelope glycoprotein gp160"/>
    <property type="match status" value="1"/>
</dbReference>
<evidence type="ECO:0000256" key="23">
    <source>
        <dbReference type="ARBA" id="ARBA00023046"/>
    </source>
</evidence>
<dbReference type="GO" id="GO:0005198">
    <property type="term" value="F:structural molecule activity"/>
    <property type="evidence" value="ECO:0007669"/>
    <property type="project" value="UniProtKB-UniRule"/>
</dbReference>
<evidence type="ECO:0000256" key="21">
    <source>
        <dbReference type="ARBA" id="ARBA00022890"/>
    </source>
</evidence>
<evidence type="ECO:0000256" key="31">
    <source>
        <dbReference type="ARBA" id="ARBA00023296"/>
    </source>
</evidence>
<evidence type="ECO:0000256" key="28">
    <source>
        <dbReference type="ARBA" id="ARBA00023180"/>
    </source>
</evidence>
<dbReference type="SUPFAM" id="SSF56502">
    <property type="entry name" value="gp120 core"/>
    <property type="match status" value="2"/>
</dbReference>
<feature type="lipid moiety-binding region" description="S-palmitoyl cysteine; by host" evidence="33">
    <location>
        <position position="835"/>
    </location>
</feature>
<comment type="domain">
    <text evidence="33">The YXXL motif is involved in determining the exact site of viral release at the surface of infected mononuclear cells and promotes endocytosis. YXXL and di-leucine endocytosis motifs interact directly or indirectly with the clathrin adapter complexes, opperate independently, and their activities are not additive.</text>
</comment>
<feature type="topological domain" description="Cytoplasmic" evidence="33">
    <location>
        <begin position="704"/>
        <end position="854"/>
    </location>
</feature>
<dbReference type="Pfam" id="PF00517">
    <property type="entry name" value="GP41"/>
    <property type="match status" value="1"/>
</dbReference>
<keyword evidence="24 33" id="KW-0175">Coiled coil</keyword>
<evidence type="ECO:0000313" key="38">
    <source>
        <dbReference type="EMBL" id="AAC02523.1"/>
    </source>
</evidence>
<feature type="region of interest" description="MPER; binding to GalCer" evidence="33">
    <location>
        <begin position="660"/>
        <end position="681"/>
    </location>
</feature>
<keyword evidence="31 33" id="KW-1160">Virus entry into host cell</keyword>
<dbReference type="GO" id="GO:0019064">
    <property type="term" value="P:fusion of virus membrane with host plasma membrane"/>
    <property type="evidence" value="ECO:0007669"/>
    <property type="project" value="UniProtKB-UniRule"/>
</dbReference>
<comment type="function">
    <text evidence="33">Surface protein gp120: Attaches the virus to the host lymphoid cell by binding to the primary receptor CD4. This interaction induces a structural rearrangement creating a high affinity binding site for a chemokine coreceptor like CXCR4 and/or CCR5. Acts as a ligand for CD209/DC-SIGN and CLEC4M/DC-SIGNR, which are respectively found on dendritic cells (DCs), and on endothelial cells of liver sinusoids and lymph node sinuses. These interactions allow capture of viral particles at mucosal surfaces by these cells and subsequent transmission to permissive cells. HIV subverts the migration properties of dendritic cells to gain access to CD4+ T-cells in lymph nodes. Virus transmission to permissive T-cells occurs either in trans (without DCs infection, through viral capture and transmission), or in cis (following DCs productive infection, through the usual CD4-gp120 interaction), thereby inducing a robust infection. In trans infection, bound virions remain infectious over days and it is proposed that they are not degraded, but protected in non-lysosomal acidic organelles within the DCs close to the cell membrane thus contributing to the viral infectious potential during DCs' migration from the periphery to the lymphoid tissues. On arrival at lymphoid tissues, intact virions recycle back to DCs' cell surface allowing virus transmission to CD4+ T-cells.</text>
</comment>
<dbReference type="GO" id="GO:0019082">
    <property type="term" value="P:viral protein processing"/>
    <property type="evidence" value="ECO:0007669"/>
    <property type="project" value="UniProtKB-UniRule"/>
</dbReference>
<feature type="compositionally biased region" description="Basic and acidic residues" evidence="35">
    <location>
        <begin position="724"/>
        <end position="740"/>
    </location>
</feature>
<comment type="subunit">
    <text evidence="33">The mature envelope protein (Env) consists of a homotrimer of non-covalently associated gp120-gp41 heterodimers. The resulting complex protrudes from the virus surface as a spike. There seems to be as few as 10 spikes on the average virion. Surface protein gp120 interacts with host CD4, CCR5 and CXCR4. Gp120 also interacts with the C-type lectins CD209/DC-SIGN and CLEC4M/DC-SIGNR (collectively referred to as DC-SIGN(R)). Gp120 and gp41 interact with GalCer. Gp120 interacts with host ITGA4/ITGB7 complex; on CD4+ T-cells, this interaction results in rapid activation of integrin ITGAL/LFA-1, which facilitates efficient cell-to-cell spreading of HIV-1. Gp120 interacts with cell-associated heparan sulfate; this interaction increases virus infectivity on permissive cells and may be involved in infection of CD4- cells.</text>
</comment>
<evidence type="ECO:0000256" key="17">
    <source>
        <dbReference type="ARBA" id="ARBA00022804"/>
    </source>
</evidence>
<evidence type="ECO:0000259" key="36">
    <source>
        <dbReference type="Pfam" id="PF00516"/>
    </source>
</evidence>
<feature type="disulfide bond" evidence="33">
    <location>
        <begin position="596"/>
        <end position="602"/>
    </location>
</feature>
<keyword evidence="13 33" id="KW-0165">Cleavage on pair of basic residues</keyword>
<dbReference type="HAMAP" id="MF_04083">
    <property type="entry name" value="HIV_ENV"/>
    <property type="match status" value="1"/>
</dbReference>
<comment type="PTM">
    <text evidence="33">Highly glycosylated by host. The high number of glycan on the protein is reffered to as 'glycan shield' because it contributes to hide protein sequence from adaptive immune system.</text>
</comment>
<dbReference type="Gene3D" id="1.20.5.490">
    <property type="entry name" value="Single helix bin"/>
    <property type="match status" value="1"/>
</dbReference>
<keyword evidence="11 33" id="KW-0945">Host-virus interaction</keyword>
<feature type="region of interest" description="Fusion peptide" evidence="33">
    <location>
        <begin position="510"/>
        <end position="530"/>
    </location>
</feature>
<keyword evidence="27 33" id="KW-1015">Disulfide bond</keyword>
<evidence type="ECO:0000256" key="6">
    <source>
        <dbReference type="ARBA" id="ARBA00004650"/>
    </source>
</evidence>
<feature type="short sequence motif" description="Di-leucine internalization motif" evidence="33">
    <location>
        <begin position="853"/>
        <end position="854"/>
    </location>
</feature>
<protein>
    <recommendedName>
        <fullName evidence="33">Envelope glycoprotein gp160</fullName>
    </recommendedName>
    <alternativeName>
        <fullName evidence="33">Env polyprotein</fullName>
    </alternativeName>
    <component>
        <recommendedName>
            <fullName evidence="33">Surface protein gp120</fullName>
            <shortName evidence="33">SU</shortName>
        </recommendedName>
        <alternativeName>
            <fullName evidence="33">Glycoprotein 120</fullName>
            <shortName evidence="33">gp120</shortName>
        </alternativeName>
    </component>
    <component>
        <recommendedName>
            <fullName evidence="33">Transmembrane protein gp41</fullName>
            <shortName evidence="33">TM</shortName>
        </recommendedName>
        <alternativeName>
            <fullName evidence="33">Glycoprotein 41</fullName>
            <shortName evidence="33">gp41</shortName>
        </alternativeName>
    </component>
</protein>
<feature type="disulfide bond" evidence="33">
    <location>
        <begin position="230"/>
        <end position="241"/>
    </location>
</feature>
<comment type="similarity">
    <text evidence="33">Belongs to the HIV-1 env protein family.</text>
</comment>
<feature type="short sequence motif" description="YXXL motif; contains endocytosis signal" evidence="33">
    <location>
        <begin position="710"/>
        <end position="713"/>
    </location>
</feature>
<evidence type="ECO:0000256" key="13">
    <source>
        <dbReference type="ARBA" id="ARBA00022685"/>
    </source>
</evidence>
<keyword evidence="10 33" id="KW-1165">Clathrin-mediated endocytosis of virus by host</keyword>
<dbReference type="FunFam" id="2.170.40.20:FF:000003">
    <property type="entry name" value="Envelope glycoprotein gp160"/>
    <property type="match status" value="1"/>
</dbReference>
<dbReference type="FunFam" id="1.10.287.210:FF:000001">
    <property type="entry name" value="Envelope glycoprotein gp160"/>
    <property type="match status" value="1"/>
</dbReference>
<feature type="domain" description="Human immunodeficiency virus 1 envelope glycoprotein Gp120" evidence="36">
    <location>
        <begin position="34"/>
        <end position="509"/>
    </location>
</feature>
<feature type="transmembrane region" description="Helical" evidence="34">
    <location>
        <begin position="510"/>
        <end position="533"/>
    </location>
</feature>
<feature type="coiled-coil region" evidence="33">
    <location>
        <begin position="631"/>
        <end position="665"/>
    </location>
</feature>
<evidence type="ECO:0000256" key="16">
    <source>
        <dbReference type="ARBA" id="ARBA00022729"/>
    </source>
</evidence>
<dbReference type="GO" id="GO:0039654">
    <property type="term" value="P:fusion of virus membrane with host endosome membrane"/>
    <property type="evidence" value="ECO:0007669"/>
    <property type="project" value="UniProtKB-UniRule"/>
</dbReference>
<keyword evidence="20 33" id="KW-0261">Viral envelope protein</keyword>
<dbReference type="InterPro" id="IPR037527">
    <property type="entry name" value="Gp160"/>
</dbReference>
<evidence type="ECO:0000256" key="9">
    <source>
        <dbReference type="ARBA" id="ARBA00022511"/>
    </source>
</evidence>
<evidence type="ECO:0000256" key="2">
    <source>
        <dbReference type="ARBA" id="ARBA00004433"/>
    </source>
</evidence>
<evidence type="ECO:0000256" key="8">
    <source>
        <dbReference type="ARBA" id="ARBA00022510"/>
    </source>
</evidence>
<evidence type="ECO:0000256" key="29">
    <source>
        <dbReference type="ARBA" id="ARBA00023280"/>
    </source>
</evidence>
<dbReference type="GO" id="GO:0020002">
    <property type="term" value="C:host cell plasma membrane"/>
    <property type="evidence" value="ECO:0007669"/>
    <property type="project" value="UniProtKB-SubCell"/>
</dbReference>
<organismHost>
    <name type="scientific">Homo sapiens</name>
    <name type="common">Human</name>
    <dbReference type="NCBI Taxonomy" id="9606"/>
</organismHost>
<dbReference type="GO" id="GO:1903908">
    <property type="term" value="P:positive regulation of plasma membrane raft polarization"/>
    <property type="evidence" value="ECO:0007669"/>
    <property type="project" value="UniProtKB-UniRule"/>
</dbReference>
<feature type="disulfide bond" evidence="33">
    <location>
        <begin position="131"/>
        <end position="157"/>
    </location>
</feature>
<evidence type="ECO:0000256" key="27">
    <source>
        <dbReference type="ARBA" id="ARBA00023157"/>
    </source>
</evidence>
<dbReference type="FunFam" id="1.20.5.490:FF:000001">
    <property type="entry name" value="Envelope glycoprotein gp160"/>
    <property type="match status" value="1"/>
</dbReference>
<comment type="caution">
    <text evidence="33 34">Lacks conserved residue(s) required for the propagation of feature annotation.</text>
</comment>
<evidence type="ECO:0000256" key="11">
    <source>
        <dbReference type="ARBA" id="ARBA00022581"/>
    </source>
</evidence>
<keyword evidence="26 33" id="KW-0564">Palmitate</keyword>
<accession>O56566</accession>
<evidence type="ECO:0000256" key="33">
    <source>
        <dbReference type="HAMAP-Rule" id="MF_04083"/>
    </source>
</evidence>
<feature type="region of interest" description="Disordered" evidence="35">
    <location>
        <begin position="717"/>
        <end position="740"/>
    </location>
</feature>
<evidence type="ECO:0000256" key="19">
    <source>
        <dbReference type="ARBA" id="ARBA00022870"/>
    </source>
</evidence>
<keyword evidence="9 33" id="KW-1032">Host cell membrane</keyword>
<evidence type="ECO:0000256" key="34">
    <source>
        <dbReference type="RuleBase" id="RU363095"/>
    </source>
</evidence>
<proteinExistence type="inferred from homology"/>
<gene>
    <name evidence="33 38" type="primary">env</name>
</gene>
<organism evidence="38">
    <name type="scientific">Human immunodeficiency virus type 1</name>
    <name type="common">HIV-1</name>
    <dbReference type="NCBI Taxonomy" id="11676"/>
    <lineage>
        <taxon>Viruses</taxon>
        <taxon>Riboviria</taxon>
        <taxon>Pararnavirae</taxon>
        <taxon>Artverviricota</taxon>
        <taxon>Revtraviricetes</taxon>
        <taxon>Ortervirales</taxon>
        <taxon>Retroviridae</taxon>
        <taxon>Orthoretrovirinae</taxon>
        <taxon>Lentivirus</taxon>
        <taxon>Lentivirus humimdef1</taxon>
    </lineage>
</organism>
<comment type="subunit">
    <text evidence="32">The mature envelope protein (Env) consists of a homotrimer of non-covalently associated gp120-gp41 heterodimers. The resulting complex protrudes from the virus surface as a spike. There seems to be as few as 10 spikes on the average virion. Interacts with host CD4, CCR5 and CXCR4. Gp120 also interacts with the C-type lectins CD209/DC-SIGN and CLEC4M/DC-SIGNR (collectively referred to as DC-SIGN(R)). Gp120 and gp41 interact with GalCer. Gp120 interacts with host ITGA4/ITGB7 complex; on CD4+ T-cells, this interaction results in rapid activation of integrin ITGAL/LFA-1, which facilitates efficient cell-to-cell spreading of HIV-1. Gp120 interacts with cell-associated heparan sulfate; this interaction increases virus infectivity on permissive cells and may be involved in infection of CD4- cells.</text>
</comment>
<dbReference type="GO" id="GO:0052031">
    <property type="term" value="P:symbiont-mediated perturbation of host defense response"/>
    <property type="evidence" value="ECO:0007669"/>
    <property type="project" value="UniProtKB-UniRule"/>
</dbReference>
<keyword evidence="29 33" id="KW-0899">Viral immunoevasion</keyword>
<comment type="domain">
    <text evidence="33">The CD4-binding region is targeted by the antibody b12.</text>
</comment>
<dbReference type="GO" id="GO:0016020">
    <property type="term" value="C:membrane"/>
    <property type="evidence" value="ECO:0007669"/>
    <property type="project" value="UniProtKB-UniRule"/>
</dbReference>
<name>O56566_HV1</name>
<feature type="site" description="Cleavage; by host furin" evidence="33">
    <location>
        <begin position="509"/>
        <end position="510"/>
    </location>
</feature>
<keyword evidence="16 33" id="KW-0732">Signal</keyword>
<comment type="function">
    <text evidence="33">Envelope glycoprotein gp160: Oligomerizes in the host endoplasmic reticulum into predominantly trimers. In a second time, gp160 transits in the host Golgi, where glycosylation is completed. The precursor is then proteolytically cleaved in the trans-Golgi and thereby activated by cellular furin or furin-like proteases to produce gp120 and gp41.</text>
</comment>
<keyword evidence="14 33" id="KW-0812">Transmembrane</keyword>
<evidence type="ECO:0000256" key="4">
    <source>
        <dbReference type="ARBA" id="ARBA00004563"/>
    </source>
</evidence>
<dbReference type="Gene3D" id="1.10.287.210">
    <property type="match status" value="1"/>
</dbReference>
<keyword evidence="28 33" id="KW-0325">Glycoprotein</keyword>
<evidence type="ECO:0000256" key="20">
    <source>
        <dbReference type="ARBA" id="ARBA00022879"/>
    </source>
</evidence>
<keyword evidence="17 33" id="KW-1161">Viral attachment to host cell</keyword>
<dbReference type="Gene3D" id="2.170.40.20">
    <property type="entry name" value="Human immunodeficiency virus 1, Gp160, envelope glycoprotein"/>
    <property type="match status" value="2"/>
</dbReference>
<evidence type="ECO:0000256" key="25">
    <source>
        <dbReference type="ARBA" id="ARBA00023136"/>
    </source>
</evidence>
<comment type="domain">
    <text evidence="33">Some of the most genetically diverse regions of the viral genome are present in Env. They are called variable regions 1 through 5 (V1 through V5). Coreceptor usage of gp120 is determined mainly by the primary structure of the third variable region (V3) in the outer domain of gp120. The sequence of V3 determines which coreceptor, CCR5 and/or CXCR4 (corresponding to R5/macrophage, X4/T cell and R5X4/T cell and macrophage tropism), is used to trigger the fusion potential of the Env complex, and hence which cells the virus can infect. Binding to CCR5 involves a region adjacent in addition to V3.</text>
</comment>
<keyword evidence="30 33" id="KW-0449">Lipoprotein</keyword>
<evidence type="ECO:0000256" key="12">
    <source>
        <dbReference type="ARBA" id="ARBA00022595"/>
    </source>
</evidence>
<evidence type="ECO:0000256" key="22">
    <source>
        <dbReference type="ARBA" id="ARBA00022989"/>
    </source>
</evidence>
<evidence type="ECO:0000256" key="14">
    <source>
        <dbReference type="ARBA" id="ARBA00022692"/>
    </source>
</evidence>
<feature type="lipid moiety-binding region" description="S-palmitoyl cysteine; by host" evidence="33">
    <location>
        <position position="762"/>
    </location>
</feature>
<comment type="PTM">
    <text evidence="33">Palmitoylation of the transmembrane protein and of Env polyprotein (prior to its proteolytic cleavage) is essential for their association with host cell membrane lipid rafts. Palmitoylation is therefore required for envelope trafficking to classical lipid rafts, but not for viral replication.</text>
</comment>
<dbReference type="GO" id="GO:0044175">
    <property type="term" value="C:host cell endosome membrane"/>
    <property type="evidence" value="ECO:0007669"/>
    <property type="project" value="UniProtKB-SubCell"/>
</dbReference>
<feature type="region of interest" description="CD4-binding loop" evidence="33">
    <location>
        <begin position="364"/>
        <end position="374"/>
    </location>
</feature>
<evidence type="ECO:0000256" key="3">
    <source>
        <dbReference type="ARBA" id="ARBA00004505"/>
    </source>
</evidence>
<keyword evidence="25 33" id="KW-0472">Membrane</keyword>
<dbReference type="GO" id="GO:0075512">
    <property type="term" value="P:clathrin-dependent endocytosis of virus by host cell"/>
    <property type="evidence" value="ECO:0007669"/>
    <property type="project" value="UniProtKB-UniRule"/>
</dbReference>
<feature type="domain" description="Retroviral envelope protein GP41-like" evidence="37">
    <location>
        <begin position="528"/>
        <end position="717"/>
    </location>
</feature>
<feature type="disulfide bond" evidence="33">
    <location>
        <begin position="220"/>
        <end position="249"/>
    </location>
</feature>
<dbReference type="GO" id="GO:1903911">
    <property type="term" value="P:positive regulation of receptor clustering"/>
    <property type="evidence" value="ECO:0007669"/>
    <property type="project" value="UniProtKB-UniRule"/>
</dbReference>
<feature type="region of interest" description="Immunosuppression" evidence="33">
    <location>
        <begin position="572"/>
        <end position="590"/>
    </location>
</feature>
<sequence length="854" mass="97063">MRVKGIRKNFQRHLWKWGIMLLGILMICSATEKLWVTVYYGVPVWKEADTTLFCASDAKAYDTEVHNVWATHACVPTDPNPREIELKNVTEEFNMWKNNMVEQMHEDIISLWDQSLKPCVRLTPLCVTLNCIDVKANSTNTTNSDGGMMEQGEIKNCSFNITTNIRGRMQKEYALFYRLDVVPIEDDNDNTSYRLISCNTSVITQACPKVTFEPIPIHYCAPAGFAILKCRDNKFNGKGQCNNVSTVQCTHGIRPVVSTQLLLNGSLAEEEIVIRSDNFTDNAKTIIVQLNKSVEINCTRPNNNTRRGIQIGPGRAFYATGDIIGDIRQAHCDVSGATWEETLKQIARKLREQFENKTIVFNQSSGGDPEVVMHSVNCGGEFFYCNTAQLFNSTWNTESLNKTKGNDNDTITLPCRIRQIINMWQEVGKAMYAPPIAGQIRCVSNITGLLLTRDGGNMNNETTEIFRPGGGDMRDNWRSELYKYKVVKIEPLGVAPTKAKRRVVQREKRAVGIGALLFGFLGAAGSTMGAASMTLTVQARLLLSGIVQQQNNLLRAIEAQQHLLQLTVWGIKQLQARILAVERYLKDQQLLGIWGCSGKLICTTAVPWNASWSNKSLDQIWHNMTWMQWEREIDNYTGIIYNLIEESQNQQEKNEQELLELDKWASLWNWFDITNWLWYIKIFIMIAGGLVGLRIVFTVLSIVNRVRQGYSPLSFQTRLPAQRGPDRPEGIEGEGGERDRDRSGRIVDGFLALIWVDLRSLCLFSYHRLRDLLLIVTRIVELLGRRGWEILKYWGNLLQYWGQELKNSAVSLLNATAIAVAEGTDRVIEILQIVCRAIRHIPRRIRQGLERCLL</sequence>
<keyword evidence="21 33" id="KW-1164">Virus endocytosis by host</keyword>
<evidence type="ECO:0000256" key="26">
    <source>
        <dbReference type="ARBA" id="ARBA00023139"/>
    </source>
</evidence>
<evidence type="ECO:0000256" key="30">
    <source>
        <dbReference type="ARBA" id="ARBA00023288"/>
    </source>
</evidence>
<evidence type="ECO:0000259" key="37">
    <source>
        <dbReference type="Pfam" id="PF00517"/>
    </source>
</evidence>
<evidence type="ECO:0000256" key="5">
    <source>
        <dbReference type="ARBA" id="ARBA00004578"/>
    </source>
</evidence>
<feature type="region of interest" description="V1" evidence="33">
    <location>
        <begin position="131"/>
        <end position="156"/>
    </location>
</feature>
<feature type="chain" id="PRO_5023474873" description="Transmembrane protein gp41" evidence="33">
    <location>
        <begin position="510"/>
        <end position="854"/>
    </location>
</feature>
<comment type="function">
    <text evidence="33">Transmembrane protein gp41: Acts as a class I viral fusion protein. Under the current model, the protein has at least 3 conformational states: pre-fusion native state, pre-hairpin intermediate state, and post-fusion hairpin state. During fusion of viral and target intracellular membranes, the coiled coil regions (heptad repeats) assume a trimer-of-hairpins structure, positioning the fusion peptide in close proximity to the C-terminal region of the ectodomain. The formation of this structure appears to drive apposition and subsequent fusion of viral and target cell membranes. Complete fusion occurs in host cell endosomes and is dynamin-dependent, however some lipid transfer might occur at the plasma membrane. The virus undergoes clathrin-dependent internalization long before endosomal fusion, thus minimizing the surface exposure of conserved viral epitopes during fusion and reducing the efficacy of inhibitors targeting these epitopes. Membranes fusion leads to delivery of the nucleocapsid into the cytoplasm.</text>
</comment>
<evidence type="ECO:0000256" key="18">
    <source>
        <dbReference type="ARBA" id="ARBA00022844"/>
    </source>
</evidence>